<protein>
    <submittedName>
        <fullName evidence="3">Uncharacterized protein</fullName>
    </submittedName>
</protein>
<name>A0A9W8JTQ8_9AGAR</name>
<feature type="signal peptide" evidence="2">
    <location>
        <begin position="1"/>
        <end position="25"/>
    </location>
</feature>
<evidence type="ECO:0000313" key="3">
    <source>
        <dbReference type="EMBL" id="KAJ3501432.1"/>
    </source>
</evidence>
<reference evidence="3" key="1">
    <citation type="submission" date="2022-07" db="EMBL/GenBank/DDBJ databases">
        <title>Genome Sequence of Agrocybe chaxingu.</title>
        <authorList>
            <person name="Buettner E."/>
        </authorList>
    </citation>
    <scope>NUCLEOTIDE SEQUENCE</scope>
    <source>
        <strain evidence="3">MP-N11</strain>
    </source>
</reference>
<gene>
    <name evidence="3" type="ORF">NLJ89_g9342</name>
</gene>
<feature type="chain" id="PRO_5040888148" evidence="2">
    <location>
        <begin position="26"/>
        <end position="200"/>
    </location>
</feature>
<evidence type="ECO:0000256" key="2">
    <source>
        <dbReference type="SAM" id="SignalP"/>
    </source>
</evidence>
<keyword evidence="4" id="KW-1185">Reference proteome</keyword>
<sequence>MIDQRVATGRKLLLLLPLAPSQVQALDRSRLVLVDSTRARARENSACAWTTEKTTKTAPSREEPILAVEGEGDGQEVVVAHHHHIHHFHHHPHFPLSPTSPTPSSSSSNASYSSSTASSSTPIPPAAQLKKKRRDRAIPRHTTTSGYYFDVTRPAIPAANPLTKTILEGKEFFRQGAYPAALAKFTTAIAAQRPRDLPAL</sequence>
<accession>A0A9W8JTQ8</accession>
<feature type="compositionally biased region" description="Basic residues" evidence="1">
    <location>
        <begin position="84"/>
        <end position="93"/>
    </location>
</feature>
<feature type="region of interest" description="Disordered" evidence="1">
    <location>
        <begin position="84"/>
        <end position="141"/>
    </location>
</feature>
<evidence type="ECO:0000313" key="4">
    <source>
        <dbReference type="Proteomes" id="UP001148786"/>
    </source>
</evidence>
<dbReference type="AlphaFoldDB" id="A0A9W8JTQ8"/>
<feature type="compositionally biased region" description="Low complexity" evidence="1">
    <location>
        <begin position="94"/>
        <end position="121"/>
    </location>
</feature>
<proteinExistence type="predicted"/>
<keyword evidence="2" id="KW-0732">Signal</keyword>
<evidence type="ECO:0000256" key="1">
    <source>
        <dbReference type="SAM" id="MobiDB-lite"/>
    </source>
</evidence>
<dbReference type="EMBL" id="JANKHO010001436">
    <property type="protein sequence ID" value="KAJ3501432.1"/>
    <property type="molecule type" value="Genomic_DNA"/>
</dbReference>
<comment type="caution">
    <text evidence="3">The sequence shown here is derived from an EMBL/GenBank/DDBJ whole genome shotgun (WGS) entry which is preliminary data.</text>
</comment>
<dbReference type="Proteomes" id="UP001148786">
    <property type="component" value="Unassembled WGS sequence"/>
</dbReference>
<organism evidence="3 4">
    <name type="scientific">Agrocybe chaxingu</name>
    <dbReference type="NCBI Taxonomy" id="84603"/>
    <lineage>
        <taxon>Eukaryota</taxon>
        <taxon>Fungi</taxon>
        <taxon>Dikarya</taxon>
        <taxon>Basidiomycota</taxon>
        <taxon>Agaricomycotina</taxon>
        <taxon>Agaricomycetes</taxon>
        <taxon>Agaricomycetidae</taxon>
        <taxon>Agaricales</taxon>
        <taxon>Agaricineae</taxon>
        <taxon>Strophariaceae</taxon>
        <taxon>Agrocybe</taxon>
    </lineage>
</organism>